<dbReference type="AlphaFoldDB" id="E6UZ24"/>
<dbReference type="Pfam" id="PF02515">
    <property type="entry name" value="CoA_transf_3"/>
    <property type="match status" value="1"/>
</dbReference>
<evidence type="ECO:0000313" key="2">
    <source>
        <dbReference type="EMBL" id="ADU34353.1"/>
    </source>
</evidence>
<dbReference type="GO" id="GO:0008410">
    <property type="term" value="F:CoA-transferase activity"/>
    <property type="evidence" value="ECO:0007669"/>
    <property type="project" value="TreeGrafter"/>
</dbReference>
<dbReference type="InterPro" id="IPR003673">
    <property type="entry name" value="CoA-Trfase_fam_III"/>
</dbReference>
<dbReference type="RefSeq" id="WP_013538600.1">
    <property type="nucleotide sequence ID" value="NC_014931.1"/>
</dbReference>
<evidence type="ECO:0000313" key="3">
    <source>
        <dbReference type="Proteomes" id="UP000008917"/>
    </source>
</evidence>
<dbReference type="SUPFAM" id="SSF89796">
    <property type="entry name" value="CoA-transferase family III (CaiB/BaiF)"/>
    <property type="match status" value="1"/>
</dbReference>
<accession>E6UZ24</accession>
<dbReference type="KEGG" id="vpe:Varpa_0131"/>
<sequence>MTKPAALDGIKVLDLSRVLAGPWCTQILADLGADVIKIERPGVGDDTRTWGPPFIKDADGNDTDQASYFTACNRNKRSVTVDMATAEGQALLQQMAAQADIVVENFKTGGLKQYGLDQESLRAANPRLIYCSVTGFGHDGPYAERAGYDLMIQAMTGMMSITGRPDDVPGGGPLRVGVALTDLFTGVYASTAILAALQVRDRTGEGQHIDMALLDVGMAILANQASAFLNTGKAPQRQGNTHPSLAPYQDFPTLDGSMLLAIGNNGQFARFCEAAAHAEWAADARFATNTLRVKHRGVLIPMMEELTRTRTTADWVTLLEDKAVPCGPINDIAQAFDDAQVKARGLAVTLPRDAGDGIASITGVASPLRLSATPPVLRHAPPALGQHTREVLAEFGIDAARFDALRSAGVV</sequence>
<dbReference type="Gene3D" id="3.40.50.10540">
    <property type="entry name" value="Crotonobetainyl-coa:carnitine coa-transferase, domain 1"/>
    <property type="match status" value="1"/>
</dbReference>
<dbReference type="Proteomes" id="UP000008917">
    <property type="component" value="Chromosome"/>
</dbReference>
<gene>
    <name evidence="2" type="ordered locus">Varpa_0131</name>
</gene>
<name>E6UZ24_VARPE</name>
<dbReference type="OrthoDB" id="5294844at2"/>
<reference evidence="3" key="1">
    <citation type="submission" date="2010-12" db="EMBL/GenBank/DDBJ databases">
        <title>Complete sequence of Variovorax paradoxus EPS.</title>
        <authorList>
            <consortium name="US DOE Joint Genome Institute"/>
            <person name="Lucas S."/>
            <person name="Copeland A."/>
            <person name="Lapidus A."/>
            <person name="Cheng J.-F."/>
            <person name="Goodwin L."/>
            <person name="Pitluck S."/>
            <person name="Teshima H."/>
            <person name="Detter J.C."/>
            <person name="Han C."/>
            <person name="Tapia R."/>
            <person name="Land M."/>
            <person name="Hauser L."/>
            <person name="Kyrpides N."/>
            <person name="Ivanova N."/>
            <person name="Ovchinnikova G."/>
            <person name="Orwin P."/>
            <person name="Han J.-I.G."/>
            <person name="Woyke T."/>
        </authorList>
    </citation>
    <scope>NUCLEOTIDE SEQUENCE [LARGE SCALE GENOMIC DNA]</scope>
    <source>
        <strain evidence="3">EPS</strain>
    </source>
</reference>
<dbReference type="PANTHER" id="PTHR48207:SF3">
    <property type="entry name" value="SUCCINATE--HYDROXYMETHYLGLUTARATE COA-TRANSFERASE"/>
    <property type="match status" value="1"/>
</dbReference>
<dbReference type="Gene3D" id="3.30.1540.10">
    <property type="entry name" value="formyl-coa transferase, domain 3"/>
    <property type="match status" value="1"/>
</dbReference>
<dbReference type="InterPro" id="IPR044855">
    <property type="entry name" value="CoA-Trfase_III_dom3_sf"/>
</dbReference>
<organism evidence="2 3">
    <name type="scientific">Variovorax paradoxus (strain EPS)</name>
    <dbReference type="NCBI Taxonomy" id="595537"/>
    <lineage>
        <taxon>Bacteria</taxon>
        <taxon>Pseudomonadati</taxon>
        <taxon>Pseudomonadota</taxon>
        <taxon>Betaproteobacteria</taxon>
        <taxon>Burkholderiales</taxon>
        <taxon>Comamonadaceae</taxon>
        <taxon>Variovorax</taxon>
    </lineage>
</organism>
<keyword evidence="1" id="KW-0808">Transferase</keyword>
<dbReference type="InterPro" id="IPR050483">
    <property type="entry name" value="CoA-transferase_III_domain"/>
</dbReference>
<protein>
    <submittedName>
        <fullName evidence="2">L-carnitine dehydratase/bile acid-inducible protein F</fullName>
    </submittedName>
</protein>
<dbReference type="eggNOG" id="COG1804">
    <property type="taxonomic scope" value="Bacteria"/>
</dbReference>
<dbReference type="PANTHER" id="PTHR48207">
    <property type="entry name" value="SUCCINATE--HYDROXYMETHYLGLUTARATE COA-TRANSFERASE"/>
    <property type="match status" value="1"/>
</dbReference>
<reference evidence="2 3" key="2">
    <citation type="journal article" date="2013" name="Genome Announc.">
        <title>Genome of the Root-Associated Plant Growth-Promoting Bacterium Variovorax paradoxus Strain EPS.</title>
        <authorList>
            <person name="Han J.I."/>
            <person name="Spain J.C."/>
            <person name="Leadbetter J.R."/>
            <person name="Ovchinnikova G."/>
            <person name="Goodwin L.A."/>
            <person name="Han C.S."/>
            <person name="Woyke T."/>
            <person name="Davenport K.W."/>
            <person name="Orwin P.M."/>
        </authorList>
    </citation>
    <scope>NUCLEOTIDE SEQUENCE [LARGE SCALE GENOMIC DNA]</scope>
    <source>
        <strain evidence="2 3">EPS</strain>
    </source>
</reference>
<dbReference type="STRING" id="595537.Varpa_0131"/>
<dbReference type="HOGENOM" id="CLU_033975_0_0_4"/>
<proteinExistence type="predicted"/>
<dbReference type="EMBL" id="CP002417">
    <property type="protein sequence ID" value="ADU34353.1"/>
    <property type="molecule type" value="Genomic_DNA"/>
</dbReference>
<evidence type="ECO:0000256" key="1">
    <source>
        <dbReference type="ARBA" id="ARBA00022679"/>
    </source>
</evidence>
<dbReference type="InterPro" id="IPR023606">
    <property type="entry name" value="CoA-Trfase_III_dom_1_sf"/>
</dbReference>